<keyword evidence="3" id="KW-1185">Reference proteome</keyword>
<accession>A0A160DWD9</accession>
<keyword evidence="1" id="KW-0472">Membrane</keyword>
<dbReference type="OrthoDB" id="9765721at2"/>
<organism evidence="2 3">
    <name type="scientific">Dokdonella koreensis DS-123</name>
    <dbReference type="NCBI Taxonomy" id="1300342"/>
    <lineage>
        <taxon>Bacteria</taxon>
        <taxon>Pseudomonadati</taxon>
        <taxon>Pseudomonadota</taxon>
        <taxon>Gammaproteobacteria</taxon>
        <taxon>Lysobacterales</taxon>
        <taxon>Rhodanobacteraceae</taxon>
        <taxon>Dokdonella</taxon>
    </lineage>
</organism>
<feature type="transmembrane region" description="Helical" evidence="1">
    <location>
        <begin position="164"/>
        <end position="186"/>
    </location>
</feature>
<dbReference type="KEGG" id="dko:I596_2518"/>
<keyword evidence="1" id="KW-0812">Transmembrane</keyword>
<dbReference type="Pfam" id="PF05987">
    <property type="entry name" value="DUF898"/>
    <property type="match status" value="1"/>
</dbReference>
<dbReference type="AlphaFoldDB" id="A0A160DWD9"/>
<dbReference type="PATRIC" id="fig|1300342.3.peg.2454"/>
<evidence type="ECO:0000313" key="3">
    <source>
        <dbReference type="Proteomes" id="UP000076830"/>
    </source>
</evidence>
<reference evidence="2 3" key="1">
    <citation type="submission" date="2016-04" db="EMBL/GenBank/DDBJ databases">
        <title>Complete genome sequence of Dokdonella koreensis DS-123T.</title>
        <authorList>
            <person name="Kim J.F."/>
            <person name="Lee H."/>
            <person name="Kwak M.-J."/>
        </authorList>
    </citation>
    <scope>NUCLEOTIDE SEQUENCE [LARGE SCALE GENOMIC DNA]</scope>
    <source>
        <strain evidence="2 3">DS-123</strain>
    </source>
</reference>
<keyword evidence="1" id="KW-1133">Transmembrane helix</keyword>
<dbReference type="STRING" id="1300342.I596_2518"/>
<protein>
    <submittedName>
        <fullName evidence="2">Membrane protein</fullName>
    </submittedName>
</protein>
<proteinExistence type="predicted"/>
<name>A0A160DWD9_9GAMM</name>
<dbReference type="RefSeq" id="WP_083965545.1">
    <property type="nucleotide sequence ID" value="NZ_CP015249.1"/>
</dbReference>
<feature type="transmembrane region" description="Helical" evidence="1">
    <location>
        <begin position="305"/>
        <end position="326"/>
    </location>
</feature>
<gene>
    <name evidence="2" type="ORF">I596_2518</name>
</gene>
<sequence>MHDPPIASPGELPALPPLPAEPLIAAAPGAPPPVPHPFRFDGQAGEYFRIWIVNLALSIVTLGLYSAWAKVRTQRYFYGNTRLDDVPFEYLARPLPILVGRLIAVALFGAYVIAGQFSLALQLGLALLVALLTPWLLVRGAAFRARYSSWRGLRFRFVSDYAEAYIRYLLLYIPLLLTLGLLYPYVKAKQKAFLVEHHRFGGHWFAFDARPGHFYPPYLIAWAVMTAWIFAASLLLGAVAVALHASGTSAKEPAMGLIFGWMAVFYGGYFVIWVFLAAALGNLVYNHTTIGPHRFQSRLQGRRLLWLYAGNTAAVLASAGLLIPWAKVRLARYRAECLNLLVAGSLAAFVAERGEDVGATAAEVDSLFDIDIGL</sequence>
<dbReference type="Proteomes" id="UP000076830">
    <property type="component" value="Chromosome"/>
</dbReference>
<evidence type="ECO:0000256" key="1">
    <source>
        <dbReference type="SAM" id="Phobius"/>
    </source>
</evidence>
<feature type="transmembrane region" description="Helical" evidence="1">
    <location>
        <begin position="257"/>
        <end position="285"/>
    </location>
</feature>
<feature type="transmembrane region" description="Helical" evidence="1">
    <location>
        <begin position="219"/>
        <end position="245"/>
    </location>
</feature>
<dbReference type="EMBL" id="CP015249">
    <property type="protein sequence ID" value="ANB18521.1"/>
    <property type="molecule type" value="Genomic_DNA"/>
</dbReference>
<feature type="transmembrane region" description="Helical" evidence="1">
    <location>
        <begin position="90"/>
        <end position="113"/>
    </location>
</feature>
<feature type="transmembrane region" description="Helical" evidence="1">
    <location>
        <begin position="119"/>
        <end position="143"/>
    </location>
</feature>
<feature type="transmembrane region" description="Helical" evidence="1">
    <location>
        <begin position="48"/>
        <end position="69"/>
    </location>
</feature>
<dbReference type="InterPro" id="IPR010295">
    <property type="entry name" value="DUF898"/>
</dbReference>
<evidence type="ECO:0000313" key="2">
    <source>
        <dbReference type="EMBL" id="ANB18521.1"/>
    </source>
</evidence>